<feature type="region of interest" description="Disordered" evidence="8">
    <location>
        <begin position="663"/>
        <end position="717"/>
    </location>
</feature>
<keyword evidence="3" id="KW-0547">Nucleotide-binding</keyword>
<comment type="similarity">
    <text evidence="2">Belongs to the rad17/RAD24 family.</text>
</comment>
<feature type="compositionally biased region" description="Acidic residues" evidence="8">
    <location>
        <begin position="675"/>
        <end position="691"/>
    </location>
</feature>
<evidence type="ECO:0000256" key="8">
    <source>
        <dbReference type="SAM" id="MobiDB-lite"/>
    </source>
</evidence>
<evidence type="ECO:0000256" key="5">
    <source>
        <dbReference type="ARBA" id="ARBA00022840"/>
    </source>
</evidence>
<keyword evidence="10" id="KW-1185">Reference proteome</keyword>
<evidence type="ECO:0000256" key="1">
    <source>
        <dbReference type="ARBA" id="ARBA00004123"/>
    </source>
</evidence>
<name>A0ABQ8KJ38_9APHY</name>
<organism evidence="9 10">
    <name type="scientific">Rhodofomes roseus</name>
    <dbReference type="NCBI Taxonomy" id="34475"/>
    <lineage>
        <taxon>Eukaryota</taxon>
        <taxon>Fungi</taxon>
        <taxon>Dikarya</taxon>
        <taxon>Basidiomycota</taxon>
        <taxon>Agaricomycotina</taxon>
        <taxon>Agaricomycetes</taxon>
        <taxon>Polyporales</taxon>
        <taxon>Rhodofomes</taxon>
    </lineage>
</organism>
<dbReference type="PANTHER" id="PTHR12172:SF0">
    <property type="entry name" value="CELL CYCLE CHECKPOINT PROTEIN RAD17"/>
    <property type="match status" value="1"/>
</dbReference>
<evidence type="ECO:0000256" key="2">
    <source>
        <dbReference type="ARBA" id="ARBA00006168"/>
    </source>
</evidence>
<dbReference type="EMBL" id="JADCUA010000008">
    <property type="protein sequence ID" value="KAH9838025.1"/>
    <property type="molecule type" value="Genomic_DNA"/>
</dbReference>
<accession>A0ABQ8KJ38</accession>
<gene>
    <name evidence="9" type="ORF">C8Q71DRAFT_755713</name>
</gene>
<sequence>MSQKSVRSQKRSKPTTNLRSTLRLGSPAPSGPPPAKKRKTRTISSVAGAHVFDLTSSQPDLSPQDRPITKSKGKGKVVLDGVVNEVFACGSDDRLWVDRYEPMNEDDLAVNKRKVQDVRQWLVEAFDGGPSGKLKKYRRILALTGPAGTGKTATLRVLSRELGFEIVEWRNSMDERFTREDHDDLEYGDSGEWGPYEGLSDKFRNFLARASSCRSVFGTQVVPLHSQSPAPSQLQSHSRSSTLSQSQPRSSASAPTSQSSAPSTSAARPFDKRQVILLEDLPNILHPGTQAAFHAALEAFVSLPDTSTAPLVLIVSDAGLRGEDTEADGAGASTSWRRAKEAVDIRSVLPSQLLGSPYVTQIGFRPIAPTYLRPALQSLLNRYFAGGGSPPSKDILNLVVESANGDIRSAIMALQFACTVGGNTTTKKKKGGGADAKAIVESVTRREQSLALFHLLGKLLYNKRKGDPPNANASAKELQRDRDIDAKLKKEPALPAHLKEHKRRTSRVDIDTLYADSPIDASLLSLYVHQNYTQYCDDLGQCDSLADWLSWIDANGAESWHQANPHRFHLLSLSTLHSLPSPVQRRNQKPYKPVFFEKLQHEREAEDGLRDAQDWLLHNSELGAGGWSRRDVALEVGGVLRARDVAGTNTAPSTHRRFSRLEFKQGTGSPVQLSEEGDGAPEDVPDEDEGEGSASRAATVEEPPVHGWLEDDDIEEF</sequence>
<dbReference type="InterPro" id="IPR027417">
    <property type="entry name" value="P-loop_NTPase"/>
</dbReference>
<feature type="compositionally biased region" description="Low complexity" evidence="8">
    <location>
        <begin position="231"/>
        <end position="268"/>
    </location>
</feature>
<dbReference type="SUPFAM" id="SSF52540">
    <property type="entry name" value="P-loop containing nucleoside triphosphate hydrolases"/>
    <property type="match status" value="1"/>
</dbReference>
<keyword evidence="6" id="KW-0539">Nucleus</keyword>
<reference evidence="9 10" key="1">
    <citation type="journal article" date="2021" name="Environ. Microbiol.">
        <title>Gene family expansions and transcriptome signatures uncover fungal adaptations to wood decay.</title>
        <authorList>
            <person name="Hage H."/>
            <person name="Miyauchi S."/>
            <person name="Viragh M."/>
            <person name="Drula E."/>
            <person name="Min B."/>
            <person name="Chaduli D."/>
            <person name="Navarro D."/>
            <person name="Favel A."/>
            <person name="Norest M."/>
            <person name="Lesage-Meessen L."/>
            <person name="Balint B."/>
            <person name="Merenyi Z."/>
            <person name="de Eugenio L."/>
            <person name="Morin E."/>
            <person name="Martinez A.T."/>
            <person name="Baldrian P."/>
            <person name="Stursova M."/>
            <person name="Martinez M.J."/>
            <person name="Novotny C."/>
            <person name="Magnuson J.K."/>
            <person name="Spatafora J.W."/>
            <person name="Maurice S."/>
            <person name="Pangilinan J."/>
            <person name="Andreopoulos W."/>
            <person name="LaButti K."/>
            <person name="Hundley H."/>
            <person name="Na H."/>
            <person name="Kuo A."/>
            <person name="Barry K."/>
            <person name="Lipzen A."/>
            <person name="Henrissat B."/>
            <person name="Riley R."/>
            <person name="Ahrendt S."/>
            <person name="Nagy L.G."/>
            <person name="Grigoriev I.V."/>
            <person name="Martin F."/>
            <person name="Rosso M.N."/>
        </authorList>
    </citation>
    <scope>NUCLEOTIDE SEQUENCE [LARGE SCALE GENOMIC DNA]</scope>
    <source>
        <strain evidence="9 10">CIRM-BRFM 1785</strain>
    </source>
</reference>
<keyword evidence="4" id="KW-0227">DNA damage</keyword>
<evidence type="ECO:0000256" key="7">
    <source>
        <dbReference type="ARBA" id="ARBA00023306"/>
    </source>
</evidence>
<evidence type="ECO:0000256" key="3">
    <source>
        <dbReference type="ARBA" id="ARBA00022741"/>
    </source>
</evidence>
<comment type="subcellular location">
    <subcellularLocation>
        <location evidence="1">Nucleus</location>
    </subcellularLocation>
</comment>
<evidence type="ECO:0000256" key="4">
    <source>
        <dbReference type="ARBA" id="ARBA00022763"/>
    </source>
</evidence>
<protein>
    <submittedName>
        <fullName evidence="9">Rad17-domain-containing protein</fullName>
    </submittedName>
</protein>
<keyword evidence="5" id="KW-0067">ATP-binding</keyword>
<feature type="region of interest" description="Disordered" evidence="8">
    <location>
        <begin position="1"/>
        <end position="44"/>
    </location>
</feature>
<comment type="caution">
    <text evidence="9">The sequence shown here is derived from an EMBL/GenBank/DDBJ whole genome shotgun (WGS) entry which is preliminary data.</text>
</comment>
<evidence type="ECO:0000313" key="10">
    <source>
        <dbReference type="Proteomes" id="UP000814176"/>
    </source>
</evidence>
<dbReference type="PANTHER" id="PTHR12172">
    <property type="entry name" value="CELL CYCLE CHECKPOINT PROTEIN RAD17"/>
    <property type="match status" value="1"/>
</dbReference>
<proteinExistence type="inferred from homology"/>
<dbReference type="Proteomes" id="UP000814176">
    <property type="component" value="Unassembled WGS sequence"/>
</dbReference>
<evidence type="ECO:0000256" key="6">
    <source>
        <dbReference type="ARBA" id="ARBA00023242"/>
    </source>
</evidence>
<dbReference type="GeneID" id="72004293"/>
<evidence type="ECO:0000313" key="9">
    <source>
        <dbReference type="EMBL" id="KAH9838025.1"/>
    </source>
</evidence>
<keyword evidence="7" id="KW-0131">Cell cycle</keyword>
<feature type="region of interest" description="Disordered" evidence="8">
    <location>
        <begin position="224"/>
        <end position="268"/>
    </location>
</feature>
<dbReference type="RefSeq" id="XP_047780063.1">
    <property type="nucleotide sequence ID" value="XM_047923561.1"/>
</dbReference>
<dbReference type="InterPro" id="IPR004582">
    <property type="entry name" value="Checkpoint_prot_Rad17_Rad24"/>
</dbReference>
<dbReference type="Pfam" id="PF03215">
    <property type="entry name" value="Rad17"/>
    <property type="match status" value="1"/>
</dbReference>
<dbReference type="Gene3D" id="3.40.50.300">
    <property type="entry name" value="P-loop containing nucleotide triphosphate hydrolases"/>
    <property type="match status" value="1"/>
</dbReference>